<keyword evidence="3" id="KW-1185">Reference proteome</keyword>
<sequence>MPVISTNWLCFFDKNSGFVTIFYTGLAITCVNTYILYAKDNCHSPFIVVC</sequence>
<protein>
    <submittedName>
        <fullName evidence="2">Uncharacterized protein</fullName>
    </submittedName>
</protein>
<evidence type="ECO:0000313" key="2">
    <source>
        <dbReference type="EMBL" id="ERL55857.1"/>
    </source>
</evidence>
<dbReference type="AlphaFoldDB" id="U4T3L7"/>
<dbReference type="PATRIC" id="fig|1354303.4.peg.1258"/>
<accession>U4T3L7</accession>
<dbReference type="STRING" id="1354303.M917_1275"/>
<feature type="transmembrane region" description="Helical" evidence="1">
    <location>
        <begin position="20"/>
        <end position="37"/>
    </location>
</feature>
<organism evidence="2 3">
    <name type="scientific">Psychrobacter aquaticus CMS 56</name>
    <dbReference type="NCBI Taxonomy" id="1354303"/>
    <lineage>
        <taxon>Bacteria</taxon>
        <taxon>Pseudomonadati</taxon>
        <taxon>Pseudomonadota</taxon>
        <taxon>Gammaproteobacteria</taxon>
        <taxon>Moraxellales</taxon>
        <taxon>Moraxellaceae</taxon>
        <taxon>Psychrobacter</taxon>
    </lineage>
</organism>
<comment type="caution">
    <text evidence="2">The sequence shown here is derived from an EMBL/GenBank/DDBJ whole genome shotgun (WGS) entry which is preliminary data.</text>
</comment>
<keyword evidence="1" id="KW-0472">Membrane</keyword>
<dbReference type="EMBL" id="AUSW01000019">
    <property type="protein sequence ID" value="ERL55857.1"/>
    <property type="molecule type" value="Genomic_DNA"/>
</dbReference>
<keyword evidence="1" id="KW-0812">Transmembrane</keyword>
<reference evidence="2 3" key="1">
    <citation type="journal article" date="2013" name="Genome Announc.">
        <title>Draft Genome Sequence of Psychrobacter aquaticus Strain CMS 56T, Isolated from a Cyanobacterial Mat Sample Collected from Water Bodies in the McMurdo Dry Valley Region of Antarctica.</title>
        <authorList>
            <person name="Reddy G.S."/>
            <person name="Ara S."/>
            <person name="Singh A."/>
            <person name="Kumar Pinnaka A."/>
            <person name="Shivaji S."/>
        </authorList>
    </citation>
    <scope>NUCLEOTIDE SEQUENCE [LARGE SCALE GENOMIC DNA]</scope>
    <source>
        <strain evidence="2 3">CMS 56</strain>
    </source>
</reference>
<evidence type="ECO:0000313" key="3">
    <source>
        <dbReference type="Proteomes" id="UP000016761"/>
    </source>
</evidence>
<evidence type="ECO:0000256" key="1">
    <source>
        <dbReference type="SAM" id="Phobius"/>
    </source>
</evidence>
<gene>
    <name evidence="2" type="ORF">M917_1275</name>
</gene>
<dbReference type="Proteomes" id="UP000016761">
    <property type="component" value="Unassembled WGS sequence"/>
</dbReference>
<name>U4T3L7_9GAMM</name>
<keyword evidence="1" id="KW-1133">Transmembrane helix</keyword>
<proteinExistence type="predicted"/>